<dbReference type="GO" id="GO:0048046">
    <property type="term" value="C:apoplast"/>
    <property type="evidence" value="ECO:0007669"/>
    <property type="project" value="UniProtKB-SubCell"/>
</dbReference>
<comment type="similarity">
    <text evidence="5">Belongs to the EXORDIUM family.</text>
</comment>
<evidence type="ECO:0000313" key="6">
    <source>
        <dbReference type="EMBL" id="URE34085.1"/>
    </source>
</evidence>
<dbReference type="Pfam" id="PF04674">
    <property type="entry name" value="Phi_1"/>
    <property type="match status" value="1"/>
</dbReference>
<protein>
    <submittedName>
        <fullName evidence="6">Phosphate-induced protein 1 conserved region</fullName>
    </submittedName>
</protein>
<evidence type="ECO:0000256" key="1">
    <source>
        <dbReference type="ARBA" id="ARBA00004271"/>
    </source>
</evidence>
<evidence type="ECO:0000256" key="5">
    <source>
        <dbReference type="ARBA" id="ARBA00023591"/>
    </source>
</evidence>
<evidence type="ECO:0000256" key="4">
    <source>
        <dbReference type="ARBA" id="ARBA00022729"/>
    </source>
</evidence>
<keyword evidence="7" id="KW-1185">Reference proteome</keyword>
<accession>A0A9E7L0V3</accession>
<dbReference type="InterPro" id="IPR006766">
    <property type="entry name" value="EXORDIUM-like"/>
</dbReference>
<dbReference type="OrthoDB" id="2016249at2759"/>
<keyword evidence="4" id="KW-0732">Signal</keyword>
<dbReference type="AlphaFoldDB" id="A0A9E7L0V3"/>
<reference evidence="6" key="1">
    <citation type="submission" date="2022-05" db="EMBL/GenBank/DDBJ databases">
        <title>The Musa troglodytarum L. genome provides insights into the mechanism of non-climacteric behaviour and enrichment of carotenoids.</title>
        <authorList>
            <person name="Wang J."/>
        </authorList>
    </citation>
    <scope>NUCLEOTIDE SEQUENCE</scope>
    <source>
        <tissue evidence="6">Leaf</tissue>
    </source>
</reference>
<dbReference type="EMBL" id="CP097510">
    <property type="protein sequence ID" value="URE34085.1"/>
    <property type="molecule type" value="Genomic_DNA"/>
</dbReference>
<keyword evidence="3" id="KW-0964">Secreted</keyword>
<dbReference type="Proteomes" id="UP001055439">
    <property type="component" value="Chromosome 8"/>
</dbReference>
<organism evidence="6 7">
    <name type="scientific">Musa troglodytarum</name>
    <name type="common">fe'i banana</name>
    <dbReference type="NCBI Taxonomy" id="320322"/>
    <lineage>
        <taxon>Eukaryota</taxon>
        <taxon>Viridiplantae</taxon>
        <taxon>Streptophyta</taxon>
        <taxon>Embryophyta</taxon>
        <taxon>Tracheophyta</taxon>
        <taxon>Spermatophyta</taxon>
        <taxon>Magnoliopsida</taxon>
        <taxon>Liliopsida</taxon>
        <taxon>Zingiberales</taxon>
        <taxon>Musaceae</taxon>
        <taxon>Musa</taxon>
    </lineage>
</organism>
<proteinExistence type="inferred from homology"/>
<evidence type="ECO:0000256" key="3">
    <source>
        <dbReference type="ARBA" id="ARBA00022525"/>
    </source>
</evidence>
<gene>
    <name evidence="6" type="ORF">MUK42_18198</name>
</gene>
<name>A0A9E7L0V3_9LILI</name>
<evidence type="ECO:0000256" key="2">
    <source>
        <dbReference type="ARBA" id="ARBA00022523"/>
    </source>
</evidence>
<feature type="non-terminal residue" evidence="6">
    <location>
        <position position="1"/>
    </location>
</feature>
<evidence type="ECO:0000313" key="7">
    <source>
        <dbReference type="Proteomes" id="UP001055439"/>
    </source>
</evidence>
<comment type="subcellular location">
    <subcellularLocation>
        <location evidence="1">Secreted</location>
        <location evidence="1">Extracellular space</location>
        <location evidence="1">Apoplast</location>
    </subcellularLocation>
</comment>
<sequence length="340" mass="36070">PPPPSHSSSCCITFSSWRQNQSSNGRFAGGKDEIGAGSRLRRAAVVVQALRRVVRPRAPALPHGPRPLLPHQPLPHLVRPLARRPPGHTPRLLALALRPLPPPPSAAQWWSTVALYSDQTGANVSRRVSVAAEAHLRGLPRGASLTRLGVQLVIADALASGSLPVDHGRGAYLVLTAPGVAVQDFCRAACGFHYFTFPSLVGHTLPYAWVGHSGVQCPDVCAYPFAVPTYMTGVGAMRPPNGDVGVDGMVSVLAHELAELSTNPLVNAWYAGEDPTAPTEIADLCEGVYGTGGGGGYTGQVSKDELGRSYNLNGRNGRKFLVQWVWSPIVKACRGPNAMD</sequence>
<dbReference type="PANTHER" id="PTHR31279">
    <property type="entry name" value="PROTEIN EXORDIUM-LIKE 5"/>
    <property type="match status" value="1"/>
</dbReference>
<dbReference type="PANTHER" id="PTHR31279:SF4">
    <property type="entry name" value="PROTEIN EXORDIUM-LIKE 5"/>
    <property type="match status" value="1"/>
</dbReference>
<keyword evidence="2" id="KW-0052">Apoplast</keyword>